<feature type="transmembrane region" description="Helical" evidence="5">
    <location>
        <begin position="279"/>
        <end position="303"/>
    </location>
</feature>
<evidence type="ECO:0000256" key="2">
    <source>
        <dbReference type="ARBA" id="ARBA00022692"/>
    </source>
</evidence>
<dbReference type="InterPro" id="IPR052860">
    <property type="entry name" value="NRL-GPCR1"/>
</dbReference>
<dbReference type="Pfam" id="PF10292">
    <property type="entry name" value="7TM_GPCR_Srab"/>
    <property type="match status" value="1"/>
</dbReference>
<dbReference type="GO" id="GO:0016020">
    <property type="term" value="C:membrane"/>
    <property type="evidence" value="ECO:0007669"/>
    <property type="project" value="UniProtKB-SubCell"/>
</dbReference>
<feature type="transmembrane region" description="Helical" evidence="5">
    <location>
        <begin position="57"/>
        <end position="83"/>
    </location>
</feature>
<evidence type="ECO:0000256" key="5">
    <source>
        <dbReference type="SAM" id="Phobius"/>
    </source>
</evidence>
<feature type="transmembrane region" description="Helical" evidence="5">
    <location>
        <begin position="137"/>
        <end position="159"/>
    </location>
</feature>
<gene>
    <name evidence="6" type="ORF">CYNAS_LOCUS15721</name>
</gene>
<dbReference type="InterPro" id="IPR019408">
    <property type="entry name" value="7TM_GPCR_serpentine_rcpt_Srab"/>
</dbReference>
<dbReference type="PANTHER" id="PTHR47521:SF7">
    <property type="entry name" value="SERPENTINE RECEPTOR CLASS EPSILON-6"/>
    <property type="match status" value="1"/>
</dbReference>
<dbReference type="EMBL" id="CATQJL010000305">
    <property type="protein sequence ID" value="CAJ0603738.1"/>
    <property type="molecule type" value="Genomic_DNA"/>
</dbReference>
<evidence type="ECO:0000256" key="3">
    <source>
        <dbReference type="ARBA" id="ARBA00022989"/>
    </source>
</evidence>
<evidence type="ECO:0000256" key="4">
    <source>
        <dbReference type="ARBA" id="ARBA00023136"/>
    </source>
</evidence>
<name>A0AA36MAV6_CYLNA</name>
<feature type="transmembrane region" description="Helical" evidence="5">
    <location>
        <begin position="180"/>
        <end position="197"/>
    </location>
</feature>
<feature type="transmembrane region" description="Helical" evidence="5">
    <location>
        <begin position="225"/>
        <end position="242"/>
    </location>
</feature>
<proteinExistence type="predicted"/>
<protein>
    <submittedName>
        <fullName evidence="6">Uncharacterized protein</fullName>
    </submittedName>
</protein>
<keyword evidence="3 5" id="KW-1133">Transmembrane helix</keyword>
<keyword evidence="4 5" id="KW-0472">Membrane</keyword>
<comment type="subcellular location">
    <subcellularLocation>
        <location evidence="1">Membrane</location>
        <topology evidence="1">Multi-pass membrane protein</topology>
    </subcellularLocation>
</comment>
<keyword evidence="2 5" id="KW-0812">Transmembrane</keyword>
<evidence type="ECO:0000256" key="1">
    <source>
        <dbReference type="ARBA" id="ARBA00004141"/>
    </source>
</evidence>
<accession>A0AA36MAV6</accession>
<feature type="transmembrane region" description="Helical" evidence="5">
    <location>
        <begin position="323"/>
        <end position="343"/>
    </location>
</feature>
<sequence length="366" mass="42453">MEICGPNMLELSKCKDLRLTCKTTDTLSLKRGKRCYGMEDDYVLIERIPLQTGLSSILFLNVLEVFLLLGAFVLNLLFLCVLLRYSVFHIHLRIICLHITSAITLVTIYSLIRSVVSLHQLFGNPQVTEADDSSTCLFLQEVPTCFCVLFIIFPLLLVIERAIATEKVRGYEDFHFPSGMMRLCMIFWMPATAWLIFDSFAFATQSSVLGCELRNIRKQSWMQRSVWYMIITFFNLIFSFLLRGLTTKNQRHEVESVTSDRSRYTLSHRFQLRENSRTCSFLVSLHSLICISFISMCFVDVAVTDLGQTDDIYSVLFRKEISFVISPLFLIFYALNFLCRLDIVYDKAKKLVRTLYNYEEEKNLLA</sequence>
<evidence type="ECO:0000313" key="6">
    <source>
        <dbReference type="EMBL" id="CAJ0603738.1"/>
    </source>
</evidence>
<feature type="transmembrane region" description="Helical" evidence="5">
    <location>
        <begin position="90"/>
        <end position="112"/>
    </location>
</feature>
<reference evidence="6" key="1">
    <citation type="submission" date="2023-07" db="EMBL/GenBank/DDBJ databases">
        <authorList>
            <consortium name="CYATHOMIX"/>
        </authorList>
    </citation>
    <scope>NUCLEOTIDE SEQUENCE</scope>
    <source>
        <strain evidence="6">N/A</strain>
    </source>
</reference>
<keyword evidence="7" id="KW-1185">Reference proteome</keyword>
<comment type="caution">
    <text evidence="6">The sequence shown here is derived from an EMBL/GenBank/DDBJ whole genome shotgun (WGS) entry which is preliminary data.</text>
</comment>
<evidence type="ECO:0000313" key="7">
    <source>
        <dbReference type="Proteomes" id="UP001176961"/>
    </source>
</evidence>
<dbReference type="PANTHER" id="PTHR47521">
    <property type="entry name" value="SERPENTINE RECEPTOR, CLASS E (EPSILON)-RELATED"/>
    <property type="match status" value="1"/>
</dbReference>
<dbReference type="Proteomes" id="UP001176961">
    <property type="component" value="Unassembled WGS sequence"/>
</dbReference>
<organism evidence="6 7">
    <name type="scientific">Cylicocyclus nassatus</name>
    <name type="common">Nematode worm</name>
    <dbReference type="NCBI Taxonomy" id="53992"/>
    <lineage>
        <taxon>Eukaryota</taxon>
        <taxon>Metazoa</taxon>
        <taxon>Ecdysozoa</taxon>
        <taxon>Nematoda</taxon>
        <taxon>Chromadorea</taxon>
        <taxon>Rhabditida</taxon>
        <taxon>Rhabditina</taxon>
        <taxon>Rhabditomorpha</taxon>
        <taxon>Strongyloidea</taxon>
        <taxon>Strongylidae</taxon>
        <taxon>Cylicocyclus</taxon>
    </lineage>
</organism>
<dbReference type="AlphaFoldDB" id="A0AA36MAV6"/>